<dbReference type="EMBL" id="CP033367">
    <property type="protein sequence ID" value="QKD03667.1"/>
    <property type="molecule type" value="Genomic_DNA"/>
</dbReference>
<protein>
    <recommendedName>
        <fullName evidence="3">Sugar kinase</fullName>
    </recommendedName>
</protein>
<dbReference type="Proteomes" id="UP000503017">
    <property type="component" value="Chromosome"/>
</dbReference>
<dbReference type="InterPro" id="IPR017438">
    <property type="entry name" value="ATP-NAD_kinase_N"/>
</dbReference>
<accession>A0A6M7WNH5</accession>
<gene>
    <name evidence="1" type="ORF">EB235_21080</name>
</gene>
<dbReference type="InterPro" id="IPR016064">
    <property type="entry name" value="NAD/diacylglycerol_kinase_sf"/>
</dbReference>
<dbReference type="Gene3D" id="3.40.50.10330">
    <property type="entry name" value="Probable inorganic polyphosphate/atp-NAD kinase, domain 1"/>
    <property type="match status" value="1"/>
</dbReference>
<dbReference type="RefSeq" id="WP_027029160.1">
    <property type="nucleotide sequence ID" value="NZ_CP033367.1"/>
</dbReference>
<reference evidence="1 2" key="1">
    <citation type="submission" date="2018-10" db="EMBL/GenBank/DDBJ databases">
        <authorList>
            <person name="Perry B.J."/>
            <person name="Sullivan J.T."/>
            <person name="Murphy R.J.T."/>
            <person name="Ramsay J.P."/>
            <person name="Ronson C.W."/>
        </authorList>
    </citation>
    <scope>NUCLEOTIDE SEQUENCE [LARGE SCALE GENOMIC DNA]</scope>
    <source>
        <strain evidence="1 2">R88b</strain>
    </source>
</reference>
<dbReference type="GO" id="GO:0019674">
    <property type="term" value="P:NAD+ metabolic process"/>
    <property type="evidence" value="ECO:0007669"/>
    <property type="project" value="InterPro"/>
</dbReference>
<sequence length="316" mass="34126">MAGDQSDRPIDRVIVVTRKTELEELTARFNTQGQARFYLRQAGMDFDPVKAAHDTYHQALDRVMGSLPQGLKQLRLDRELVPQFEFGTDVVIAIGQDGLVSNTAKYLPYQPLIGINPNPALFDGALLPWNAGDTETVLGLTLSGKAKRQAVVMAEARSNDGRRLIAFNDLFVGASTHVSARYELTYGGRTERQSSSGIIISTGAGSTGWLRSVMAGAAGLAAAYGDTSVPTVPPQGYDREGEQLFFSVREPFPSNITGVSLVHGVITRDRPLVVSSRQSKGGVIFSDGMEVDFVEFNSGTDVTIAIADQKAYLVVP</sequence>
<proteinExistence type="predicted"/>
<dbReference type="PANTHER" id="PTHR13158:SF5">
    <property type="entry name" value="NAD KINASE 2, MITOCHONDRIAL"/>
    <property type="match status" value="1"/>
</dbReference>
<organism evidence="1 2">
    <name type="scientific">Mesorhizobium loti R88b</name>
    <dbReference type="NCBI Taxonomy" id="935548"/>
    <lineage>
        <taxon>Bacteria</taxon>
        <taxon>Pseudomonadati</taxon>
        <taxon>Pseudomonadota</taxon>
        <taxon>Alphaproteobacteria</taxon>
        <taxon>Hyphomicrobiales</taxon>
        <taxon>Phyllobacteriaceae</taxon>
        <taxon>Mesorhizobium</taxon>
    </lineage>
</organism>
<evidence type="ECO:0008006" key="3">
    <source>
        <dbReference type="Google" id="ProtNLM"/>
    </source>
</evidence>
<dbReference type="InterPro" id="IPR017437">
    <property type="entry name" value="ATP-NAD_kinase_PpnK-typ_C"/>
</dbReference>
<dbReference type="SUPFAM" id="SSF111331">
    <property type="entry name" value="NAD kinase/diacylglycerol kinase-like"/>
    <property type="match status" value="1"/>
</dbReference>
<evidence type="ECO:0000313" key="1">
    <source>
        <dbReference type="EMBL" id="QKD03667.1"/>
    </source>
</evidence>
<dbReference type="AlphaFoldDB" id="A0A6M7WNH5"/>
<dbReference type="PANTHER" id="PTHR13158">
    <property type="match status" value="1"/>
</dbReference>
<dbReference type="GO" id="GO:0003951">
    <property type="term" value="F:NAD+ kinase activity"/>
    <property type="evidence" value="ECO:0007669"/>
    <property type="project" value="InterPro"/>
</dbReference>
<evidence type="ECO:0000313" key="2">
    <source>
        <dbReference type="Proteomes" id="UP000503017"/>
    </source>
</evidence>
<dbReference type="Gene3D" id="2.60.200.30">
    <property type="entry name" value="Probable inorganic polyphosphate/atp-NAD kinase, domain 2"/>
    <property type="match status" value="1"/>
</dbReference>
<name>A0A6M7WNH5_RHILI</name>